<dbReference type="OrthoDB" id="9797132at2"/>
<name>A0A2S6FUI6_9CLOT</name>
<gene>
    <name evidence="1" type="ORF">BD821_1235</name>
</gene>
<protein>
    <recommendedName>
        <fullName evidence="3">Iron-sulfur cluster repair di-iron protein, ric</fullName>
    </recommendedName>
</protein>
<evidence type="ECO:0000313" key="1">
    <source>
        <dbReference type="EMBL" id="PPK44395.1"/>
    </source>
</evidence>
<dbReference type="Proteomes" id="UP000239863">
    <property type="component" value="Unassembled WGS sequence"/>
</dbReference>
<organism evidence="1 2">
    <name type="scientific">Clostridium algidicarnis DSM 15099</name>
    <dbReference type="NCBI Taxonomy" id="1121295"/>
    <lineage>
        <taxon>Bacteria</taxon>
        <taxon>Bacillati</taxon>
        <taxon>Bacillota</taxon>
        <taxon>Clostridia</taxon>
        <taxon>Eubacteriales</taxon>
        <taxon>Clostridiaceae</taxon>
        <taxon>Clostridium</taxon>
    </lineage>
</organism>
<comment type="caution">
    <text evidence="1">The sequence shown here is derived from an EMBL/GenBank/DDBJ whole genome shotgun (WGS) entry which is preliminary data.</text>
</comment>
<proteinExistence type="predicted"/>
<sequence>MANVLKYFKENQEILDLYTTAITRAHKEHHPEVFGVKKIYTAIQDKIQSSITDTINLDLEFTELRKLTNNYAIPTDVCPTFVATYHMLEQADHIYEEI</sequence>
<evidence type="ECO:0000313" key="2">
    <source>
        <dbReference type="Proteomes" id="UP000239863"/>
    </source>
</evidence>
<accession>A0A2S6FUI6</accession>
<dbReference type="AlphaFoldDB" id="A0A2S6FUI6"/>
<evidence type="ECO:0008006" key="3">
    <source>
        <dbReference type="Google" id="ProtNLM"/>
    </source>
</evidence>
<dbReference type="RefSeq" id="WP_104410718.1">
    <property type="nucleotide sequence ID" value="NZ_PTIS01000023.1"/>
</dbReference>
<reference evidence="1 2" key="1">
    <citation type="submission" date="2018-02" db="EMBL/GenBank/DDBJ databases">
        <title>Genomic Encyclopedia of Archaeal and Bacterial Type Strains, Phase II (KMG-II): from individual species to whole genera.</title>
        <authorList>
            <person name="Goeker M."/>
        </authorList>
    </citation>
    <scope>NUCLEOTIDE SEQUENCE [LARGE SCALE GENOMIC DNA]</scope>
    <source>
        <strain evidence="1 2">DSM 15099</strain>
    </source>
</reference>
<dbReference type="STRING" id="37659.GCA_000703125_00370"/>
<dbReference type="EMBL" id="PTIS01000023">
    <property type="protein sequence ID" value="PPK44395.1"/>
    <property type="molecule type" value="Genomic_DNA"/>
</dbReference>